<dbReference type="PROSITE" id="PS01125">
    <property type="entry name" value="ROK"/>
    <property type="match status" value="1"/>
</dbReference>
<accession>A0A1I0QL65</accession>
<comment type="similarity">
    <text evidence="2">Belongs to the ROK (NagC/XylR) family.</text>
</comment>
<evidence type="ECO:0000256" key="3">
    <source>
        <dbReference type="ARBA" id="ARBA00022629"/>
    </source>
</evidence>
<evidence type="ECO:0000256" key="1">
    <source>
        <dbReference type="ARBA" id="ARBA00002486"/>
    </source>
</evidence>
<dbReference type="PANTHER" id="PTHR18964">
    <property type="entry name" value="ROK (REPRESSOR, ORF, KINASE) FAMILY"/>
    <property type="match status" value="1"/>
</dbReference>
<dbReference type="AlphaFoldDB" id="A0A1I0QL65"/>
<dbReference type="Pfam" id="PF12840">
    <property type="entry name" value="HTH_20"/>
    <property type="match status" value="1"/>
</dbReference>
<dbReference type="SUPFAM" id="SSF46785">
    <property type="entry name" value="Winged helix' DNA-binding domain"/>
    <property type="match status" value="1"/>
</dbReference>
<dbReference type="SUPFAM" id="SSF53067">
    <property type="entry name" value="Actin-like ATPase domain"/>
    <property type="match status" value="2"/>
</dbReference>
<dbReference type="PANTHER" id="PTHR18964:SF110">
    <property type="entry name" value="TRANSCRIPTIONAL REGULATOR, XYLR-RELATED"/>
    <property type="match status" value="1"/>
</dbReference>
<comment type="function">
    <text evidence="1">Transcriptional repressor of xylose-utilizing enzymes.</text>
</comment>
<reference evidence="4 5" key="1">
    <citation type="submission" date="2016-10" db="EMBL/GenBank/DDBJ databases">
        <authorList>
            <person name="de Groot N.N."/>
        </authorList>
    </citation>
    <scope>NUCLEOTIDE SEQUENCE [LARGE SCALE GENOMIC DNA]</scope>
    <source>
        <strain evidence="4 5">DSM 9179</strain>
    </source>
</reference>
<dbReference type="Gene3D" id="3.30.420.40">
    <property type="match status" value="2"/>
</dbReference>
<dbReference type="EMBL" id="FOJI01000008">
    <property type="protein sequence ID" value="SEW27905.1"/>
    <property type="molecule type" value="Genomic_DNA"/>
</dbReference>
<dbReference type="InterPro" id="IPR043129">
    <property type="entry name" value="ATPase_NBD"/>
</dbReference>
<organism evidence="4 5">
    <name type="scientific">[Clostridium] fimetarium</name>
    <dbReference type="NCBI Taxonomy" id="99656"/>
    <lineage>
        <taxon>Bacteria</taxon>
        <taxon>Bacillati</taxon>
        <taxon>Bacillota</taxon>
        <taxon>Clostridia</taxon>
        <taxon>Lachnospirales</taxon>
        <taxon>Lachnospiraceae</taxon>
    </lineage>
</organism>
<gene>
    <name evidence="4" type="ORF">SAMN05421659_108117</name>
</gene>
<dbReference type="STRING" id="99656.SAMN05421659_108117"/>
<keyword evidence="3" id="KW-0859">Xylose metabolism</keyword>
<dbReference type="InterPro" id="IPR049874">
    <property type="entry name" value="ROK_cs"/>
</dbReference>
<dbReference type="RefSeq" id="WP_092454110.1">
    <property type="nucleotide sequence ID" value="NZ_FOJI01000008.1"/>
</dbReference>
<dbReference type="Proteomes" id="UP000199701">
    <property type="component" value="Unassembled WGS sequence"/>
</dbReference>
<dbReference type="Gene3D" id="1.10.10.10">
    <property type="entry name" value="Winged helix-like DNA-binding domain superfamily/Winged helix DNA-binding domain"/>
    <property type="match status" value="1"/>
</dbReference>
<dbReference type="GO" id="GO:0042732">
    <property type="term" value="P:D-xylose metabolic process"/>
    <property type="evidence" value="ECO:0007669"/>
    <property type="project" value="UniProtKB-KW"/>
</dbReference>
<evidence type="ECO:0000313" key="5">
    <source>
        <dbReference type="Proteomes" id="UP000199701"/>
    </source>
</evidence>
<dbReference type="OrthoDB" id="9796533at2"/>
<dbReference type="InterPro" id="IPR036388">
    <property type="entry name" value="WH-like_DNA-bd_sf"/>
</dbReference>
<name>A0A1I0QL65_9FIRM</name>
<keyword evidence="4" id="KW-0418">Kinase</keyword>
<dbReference type="InterPro" id="IPR000600">
    <property type="entry name" value="ROK"/>
</dbReference>
<dbReference type="Pfam" id="PF00480">
    <property type="entry name" value="ROK"/>
    <property type="match status" value="1"/>
</dbReference>
<dbReference type="InterPro" id="IPR036390">
    <property type="entry name" value="WH_DNA-bd_sf"/>
</dbReference>
<keyword evidence="4" id="KW-0808">Transferase</keyword>
<evidence type="ECO:0000256" key="2">
    <source>
        <dbReference type="ARBA" id="ARBA00006479"/>
    </source>
</evidence>
<protein>
    <submittedName>
        <fullName evidence="4">Sugar kinase of the NBD/HSP70 family, may contain an N-terminal HTH domain</fullName>
    </submittedName>
</protein>
<dbReference type="GO" id="GO:0016301">
    <property type="term" value="F:kinase activity"/>
    <property type="evidence" value="ECO:0007669"/>
    <property type="project" value="UniProtKB-KW"/>
</dbReference>
<sequence>MITTVDLKKMNKSRIFQYIHYAKETSRQDIGNQLDLSLPTINQNLKSLKESGLIHFVGSFDSTGGRKAQTIVVNETAKLAISINIKRNIIVAMAINLNGTIIATMSKNIVFKVCEKYSISIGNLVDELISSNQLESNRILGVGITIPGVFDKSGENILVAPTLHASDFEVSILSRCINYPCIVVNDAKSGAYAEIWNIGIYDVSKKIAEFEQFSDSTKVYLLLDRGVGGAIIQGAKHFDGMHNRAGEFGHMTIVPGGKKCECGKQGCLEAYVSTARLSDDFEITLDEFFKELENGNKEYKKVFNLYIDKLCIGINNIYTLFDSEVVLGGKVVCYIEQYLDIIKKKLETLNSFDADGNYLKLSQCEQQEASIGVALMFIGEYIQKI</sequence>
<evidence type="ECO:0000313" key="4">
    <source>
        <dbReference type="EMBL" id="SEW27905.1"/>
    </source>
</evidence>
<proteinExistence type="inferred from homology"/>
<keyword evidence="3" id="KW-0119">Carbohydrate metabolism</keyword>
<keyword evidence="5" id="KW-1185">Reference proteome</keyword>